<dbReference type="InterPro" id="IPR046192">
    <property type="entry name" value="DUF6220"/>
</dbReference>
<evidence type="ECO:0000256" key="1">
    <source>
        <dbReference type="SAM" id="Phobius"/>
    </source>
</evidence>
<dbReference type="Proteomes" id="UP000247536">
    <property type="component" value="Unassembled WGS sequence"/>
</dbReference>
<comment type="caution">
    <text evidence="2">The sequence shown here is derived from an EMBL/GenBank/DDBJ whole genome shotgun (WGS) entry which is preliminary data.</text>
</comment>
<dbReference type="RefSeq" id="WP_110790877.1">
    <property type="nucleotide sequence ID" value="NZ_QJRY01000002.1"/>
</dbReference>
<sequence length="132" mass="13600">MTAASIKGSGQALASGLFSGFAVLTLVGIAGQFVLAGMSIFGAADAWGLHGLFGGLVSLPVLAMLCLTFWAPALRVLRREAGILTAVYLVQLVLAGLRSDFPMIAALHPLNALIMADVAMGIAKTRFPSARS</sequence>
<feature type="transmembrane region" description="Helical" evidence="1">
    <location>
        <begin position="12"/>
        <end position="35"/>
    </location>
</feature>
<evidence type="ECO:0000313" key="3">
    <source>
        <dbReference type="Proteomes" id="UP000247536"/>
    </source>
</evidence>
<organism evidence="2 3">
    <name type="scientific">Rhizobium wuzhouense</name>
    <dbReference type="NCBI Taxonomy" id="1986026"/>
    <lineage>
        <taxon>Bacteria</taxon>
        <taxon>Pseudomonadati</taxon>
        <taxon>Pseudomonadota</taxon>
        <taxon>Alphaproteobacteria</taxon>
        <taxon>Hyphomicrobiales</taxon>
        <taxon>Rhizobiaceae</taxon>
        <taxon>Rhizobium/Agrobacterium group</taxon>
        <taxon>Rhizobium</taxon>
    </lineage>
</organism>
<proteinExistence type="predicted"/>
<protein>
    <recommendedName>
        <fullName evidence="4">DUF4345 domain-containing protein</fullName>
    </recommendedName>
</protein>
<evidence type="ECO:0008006" key="4">
    <source>
        <dbReference type="Google" id="ProtNLM"/>
    </source>
</evidence>
<accession>A0ABX5NU13</accession>
<dbReference type="Pfam" id="PF19728">
    <property type="entry name" value="DUF6220"/>
    <property type="match status" value="1"/>
</dbReference>
<feature type="transmembrane region" description="Helical" evidence="1">
    <location>
        <begin position="47"/>
        <end position="69"/>
    </location>
</feature>
<keyword evidence="1" id="KW-0472">Membrane</keyword>
<name>A0ABX5NU13_9HYPH</name>
<evidence type="ECO:0000313" key="2">
    <source>
        <dbReference type="EMBL" id="PYB75493.1"/>
    </source>
</evidence>
<gene>
    <name evidence="2" type="ORF">DMY87_08660</name>
</gene>
<dbReference type="EMBL" id="QJRY01000002">
    <property type="protein sequence ID" value="PYB75493.1"/>
    <property type="molecule type" value="Genomic_DNA"/>
</dbReference>
<keyword evidence="1" id="KW-1133">Transmembrane helix</keyword>
<keyword evidence="3" id="KW-1185">Reference proteome</keyword>
<keyword evidence="1" id="KW-0812">Transmembrane</keyword>
<reference evidence="2 3" key="1">
    <citation type="submission" date="2018-06" db="EMBL/GenBank/DDBJ databases">
        <title>Rhizobium wuzhouense sp. nov., isolated from roots of Oryza officinalis.</title>
        <authorList>
            <person name="Yuan T."/>
        </authorList>
    </citation>
    <scope>NUCLEOTIDE SEQUENCE [LARGE SCALE GENOMIC DNA]</scope>
    <source>
        <strain evidence="2 3">W44</strain>
    </source>
</reference>